<protein>
    <submittedName>
        <fullName evidence="1">Uncharacterized protein</fullName>
    </submittedName>
</protein>
<dbReference type="Proteomes" id="UP000683000">
    <property type="component" value="Unassembled WGS sequence"/>
</dbReference>
<sequence>MPFLLATLISGRTPTPDSTRQRNLYFPPGGHTHDRHTIPPDRLHISLSDPVLVAAEERLANVHNEQRRSKLSIIKEPSATKTAHNGSVTFLLKGDYNDIALAAEPVNPLSSTQGTGPGFFWKAGFHGAAVQDPILLDSSDIAEVMTISSVINVSPGPACKNSRHGPHLAPLASETFKEELYIRGYLKRPASRPATVAPRKPTTGLMLLMLPKVLGRCQGRKVAETLRAEQDAVETAGGPNAHLSRKDTSTVASVTLRTPHADVLESPGMDTATSISISESFDLHEFSYITAFTTPPSSPSIVLDAETFKKGVNLGDNKHAV</sequence>
<evidence type="ECO:0000313" key="1">
    <source>
        <dbReference type="EMBL" id="KAG6381720.1"/>
    </source>
</evidence>
<proteinExistence type="predicted"/>
<keyword evidence="2" id="KW-1185">Reference proteome</keyword>
<comment type="caution">
    <text evidence="1">The sequence shown here is derived from an EMBL/GenBank/DDBJ whole genome shotgun (WGS) entry which is preliminary data.</text>
</comment>
<dbReference type="OrthoDB" id="2661355at2759"/>
<dbReference type="EMBL" id="JAGFBS010000001">
    <property type="protein sequence ID" value="KAG6381720.1"/>
    <property type="molecule type" value="Genomic_DNA"/>
</dbReference>
<reference evidence="1" key="1">
    <citation type="submission" date="2021-03" db="EMBL/GenBank/DDBJ databases">
        <title>Evolutionary innovations through gain and loss of genes in the ectomycorrhizal Boletales.</title>
        <authorList>
            <person name="Wu G."/>
            <person name="Miyauchi S."/>
            <person name="Morin E."/>
            <person name="Yang Z.-L."/>
            <person name="Xu J."/>
            <person name="Martin F.M."/>
        </authorList>
    </citation>
    <scope>NUCLEOTIDE SEQUENCE</scope>
    <source>
        <strain evidence="1">BR01</strain>
    </source>
</reference>
<name>A0A8I2Z0V8_9AGAM</name>
<dbReference type="AlphaFoldDB" id="A0A8I2Z0V8"/>
<evidence type="ECO:0000313" key="2">
    <source>
        <dbReference type="Proteomes" id="UP000683000"/>
    </source>
</evidence>
<accession>A0A8I2Z0V8</accession>
<gene>
    <name evidence="1" type="ORF">JVT61DRAFT_324</name>
</gene>
<organism evidence="1 2">
    <name type="scientific">Boletus reticuloceps</name>
    <dbReference type="NCBI Taxonomy" id="495285"/>
    <lineage>
        <taxon>Eukaryota</taxon>
        <taxon>Fungi</taxon>
        <taxon>Dikarya</taxon>
        <taxon>Basidiomycota</taxon>
        <taxon>Agaricomycotina</taxon>
        <taxon>Agaricomycetes</taxon>
        <taxon>Agaricomycetidae</taxon>
        <taxon>Boletales</taxon>
        <taxon>Boletineae</taxon>
        <taxon>Boletaceae</taxon>
        <taxon>Boletoideae</taxon>
        <taxon>Boletus</taxon>
    </lineage>
</organism>